<keyword evidence="2" id="KW-1133">Transmembrane helix</keyword>
<evidence type="ECO:0000313" key="4">
    <source>
        <dbReference type="Proteomes" id="UP000237310"/>
    </source>
</evidence>
<evidence type="ECO:0000256" key="2">
    <source>
        <dbReference type="SAM" id="Phobius"/>
    </source>
</evidence>
<dbReference type="EMBL" id="PQVG01000004">
    <property type="protein sequence ID" value="POY39794.1"/>
    <property type="molecule type" value="Genomic_DNA"/>
</dbReference>
<dbReference type="RefSeq" id="WP_103805682.1">
    <property type="nucleotide sequence ID" value="NZ_PQVG01000004.1"/>
</dbReference>
<name>A0A2S5AB81_9FLAO</name>
<reference evidence="3 4" key="1">
    <citation type="submission" date="2018-01" db="EMBL/GenBank/DDBJ databases">
        <authorList>
            <person name="Gaut B.S."/>
            <person name="Morton B.R."/>
            <person name="Clegg M.T."/>
            <person name="Duvall M.R."/>
        </authorList>
    </citation>
    <scope>NUCLEOTIDE SEQUENCE [LARGE SCALE GENOMIC DNA]</scope>
    <source>
        <strain evidence="3 4">HR-AY</strain>
    </source>
</reference>
<dbReference type="AlphaFoldDB" id="A0A2S5AB81"/>
<gene>
    <name evidence="3" type="ORF">C3L50_08160</name>
</gene>
<keyword evidence="2" id="KW-0812">Transmembrane</keyword>
<sequence>MKSPQTTSLQKQTPINKCDSPCDRQKTTFTHGKNILKKWNSKWFLLFLCTFFSLTMQAQWDENQDLIDLINEFEELGGHVDYYDTVQDYIDVVNNDDDYSNDMEYREFIDPDLVGDIQNYDESTGNYEIYDHSNGWFPVDDGWGDFMQDYNDWVAQMEQEEQEALDEYYDSINDDEVPPEDNNGAVETPTPEPPVKGKWYLDNDGDGYDSGTDIAETSPGIGWKEGTSKGPDCNDDPQTGKLVHKLNKCGKCEVEPESTDWKISDVIDNATGLLKEMIVRAKLTAPNLTIIKSGNHQGAKTNVRCEEIKIGENAAEIKSNSLLAFELSHVLNTNLYTTTFRDGLLKTKAEYVKASALFEAEGFLFSQVIKNTEAKTLNDCEKNLLAISALKHDYSNLTVDQIKNQIRQNGELDSKAQDLIANGIVVSTGKTLVQKYEADYDRWQKLITWYRTVKKLSDTAIAKLLLPLDCN</sequence>
<evidence type="ECO:0000256" key="1">
    <source>
        <dbReference type="SAM" id="MobiDB-lite"/>
    </source>
</evidence>
<keyword evidence="4" id="KW-1185">Reference proteome</keyword>
<evidence type="ECO:0000313" key="3">
    <source>
        <dbReference type="EMBL" id="POY39794.1"/>
    </source>
</evidence>
<feature type="transmembrane region" description="Helical" evidence="2">
    <location>
        <begin position="43"/>
        <end position="60"/>
    </location>
</feature>
<keyword evidence="2" id="KW-0472">Membrane</keyword>
<feature type="region of interest" description="Disordered" evidence="1">
    <location>
        <begin position="172"/>
        <end position="197"/>
    </location>
</feature>
<dbReference type="Proteomes" id="UP000237310">
    <property type="component" value="Unassembled WGS sequence"/>
</dbReference>
<comment type="caution">
    <text evidence="3">The sequence shown here is derived from an EMBL/GenBank/DDBJ whole genome shotgun (WGS) entry which is preliminary data.</text>
</comment>
<proteinExistence type="predicted"/>
<accession>A0A2S5AB81</accession>
<protein>
    <submittedName>
        <fullName evidence="3">Uncharacterized protein</fullName>
    </submittedName>
</protein>
<organism evidence="3 4">
    <name type="scientific">Flavobacterium alvei</name>
    <dbReference type="NCBI Taxonomy" id="2080416"/>
    <lineage>
        <taxon>Bacteria</taxon>
        <taxon>Pseudomonadati</taxon>
        <taxon>Bacteroidota</taxon>
        <taxon>Flavobacteriia</taxon>
        <taxon>Flavobacteriales</taxon>
        <taxon>Flavobacteriaceae</taxon>
        <taxon>Flavobacterium</taxon>
    </lineage>
</organism>